<organism evidence="2 3">
    <name type="scientific">Pseudocercospora musae</name>
    <dbReference type="NCBI Taxonomy" id="113226"/>
    <lineage>
        <taxon>Eukaryota</taxon>
        <taxon>Fungi</taxon>
        <taxon>Dikarya</taxon>
        <taxon>Ascomycota</taxon>
        <taxon>Pezizomycotina</taxon>
        <taxon>Dothideomycetes</taxon>
        <taxon>Dothideomycetidae</taxon>
        <taxon>Mycosphaerellales</taxon>
        <taxon>Mycosphaerellaceae</taxon>
        <taxon>Pseudocercospora</taxon>
    </lineage>
</organism>
<evidence type="ECO:0000313" key="2">
    <source>
        <dbReference type="EMBL" id="KXT08133.1"/>
    </source>
</evidence>
<feature type="compositionally biased region" description="Basic and acidic residues" evidence="1">
    <location>
        <begin position="36"/>
        <end position="61"/>
    </location>
</feature>
<accession>A0A139I0J3</accession>
<comment type="caution">
    <text evidence="2">The sequence shown here is derived from an EMBL/GenBank/DDBJ whole genome shotgun (WGS) entry which is preliminary data.</text>
</comment>
<feature type="region of interest" description="Disordered" evidence="1">
    <location>
        <begin position="36"/>
        <end position="164"/>
    </location>
</feature>
<dbReference type="Proteomes" id="UP000073492">
    <property type="component" value="Unassembled WGS sequence"/>
</dbReference>
<feature type="compositionally biased region" description="Polar residues" evidence="1">
    <location>
        <begin position="85"/>
        <end position="104"/>
    </location>
</feature>
<name>A0A139I0J3_9PEZI</name>
<evidence type="ECO:0000313" key="3">
    <source>
        <dbReference type="Proteomes" id="UP000073492"/>
    </source>
</evidence>
<feature type="region of interest" description="Disordered" evidence="1">
    <location>
        <begin position="1"/>
        <end position="22"/>
    </location>
</feature>
<dbReference type="OrthoDB" id="10392302at2759"/>
<dbReference type="AlphaFoldDB" id="A0A139I0J3"/>
<sequence length="164" mass="18408">MRNYYFDFPSLGEQEGERADSFDFSKEVRAALDDVSKRFNQEAADEKARQEANRDRRDSKQGPRHGIYPAQYDQQMDERKPPEASISNFGPHQSILQPGESINMNDPGWAKLKPSVEADDQRNDDQSTLDSTAAKHDSREAEEGQEPAAMSSGHRILPPLKGSG</sequence>
<evidence type="ECO:0000256" key="1">
    <source>
        <dbReference type="SAM" id="MobiDB-lite"/>
    </source>
</evidence>
<reference evidence="2 3" key="1">
    <citation type="submission" date="2015-07" db="EMBL/GenBank/DDBJ databases">
        <title>Comparative genomics of the Sigatoka disease complex on banana suggests a link between parallel evolutionary changes in Pseudocercospora fijiensis and Pseudocercospora eumusae and increased virulence on the banana host.</title>
        <authorList>
            <person name="Chang T.-C."/>
            <person name="Salvucci A."/>
            <person name="Crous P.W."/>
            <person name="Stergiopoulos I."/>
        </authorList>
    </citation>
    <scope>NUCLEOTIDE SEQUENCE [LARGE SCALE GENOMIC DNA]</scope>
    <source>
        <strain evidence="2 3">CBS 116634</strain>
    </source>
</reference>
<feature type="compositionally biased region" description="Basic and acidic residues" evidence="1">
    <location>
        <begin position="114"/>
        <end position="125"/>
    </location>
</feature>
<gene>
    <name evidence="2" type="ORF">AC579_10557</name>
</gene>
<protein>
    <submittedName>
        <fullName evidence="2">Uncharacterized protein</fullName>
    </submittedName>
</protein>
<proteinExistence type="predicted"/>
<feature type="compositionally biased region" description="Basic and acidic residues" evidence="1">
    <location>
        <begin position="133"/>
        <end position="142"/>
    </location>
</feature>
<dbReference type="EMBL" id="LFZO01000486">
    <property type="protein sequence ID" value="KXT08133.1"/>
    <property type="molecule type" value="Genomic_DNA"/>
</dbReference>
<keyword evidence="3" id="KW-1185">Reference proteome</keyword>